<dbReference type="GeneID" id="300267482"/>
<comment type="caution">
    <text evidence="1">The sequence shown here is derived from an EMBL/GenBank/DDBJ whole genome shotgun (WGS) entry which is preliminary data.</text>
</comment>
<reference evidence="1 2" key="1">
    <citation type="submission" date="2016-10" db="EMBL/GenBank/DDBJ databases">
        <authorList>
            <person name="Varghese N."/>
            <person name="Submissions S."/>
        </authorList>
    </citation>
    <scope>NUCLEOTIDE SEQUENCE [LARGE SCALE GENOMIC DNA]</scope>
    <source>
        <strain evidence="1 2">LMG 21974</strain>
    </source>
</reference>
<dbReference type="AlphaFoldDB" id="A0A9X8MD94"/>
<organism evidence="1 2">
    <name type="scientific">Pseudomonas lutea</name>
    <dbReference type="NCBI Taxonomy" id="243924"/>
    <lineage>
        <taxon>Bacteria</taxon>
        <taxon>Pseudomonadati</taxon>
        <taxon>Pseudomonadota</taxon>
        <taxon>Gammaproteobacteria</taxon>
        <taxon>Pseudomonadales</taxon>
        <taxon>Pseudomonadaceae</taxon>
        <taxon>Pseudomonas</taxon>
    </lineage>
</organism>
<evidence type="ECO:0000313" key="1">
    <source>
        <dbReference type="EMBL" id="SEQ64249.1"/>
    </source>
</evidence>
<proteinExistence type="predicted"/>
<dbReference type="InterPro" id="IPR009371">
    <property type="entry name" value="T3SS_HrpF"/>
</dbReference>
<dbReference type="RefSeq" id="WP_074825831.1">
    <property type="nucleotide sequence ID" value="NZ_FOEV01000007.1"/>
</dbReference>
<evidence type="ECO:0000313" key="2">
    <source>
        <dbReference type="Proteomes" id="UP000183210"/>
    </source>
</evidence>
<dbReference type="EMBL" id="FOEV01000007">
    <property type="protein sequence ID" value="SEQ64249.1"/>
    <property type="molecule type" value="Genomic_DNA"/>
</dbReference>
<protein>
    <submittedName>
        <fullName evidence="1">HrpF protein</fullName>
    </submittedName>
</protein>
<accession>A0A9X8MD94</accession>
<dbReference type="Proteomes" id="UP000183210">
    <property type="component" value="Unassembled WGS sequence"/>
</dbReference>
<dbReference type="Pfam" id="PF06266">
    <property type="entry name" value="HrpF"/>
    <property type="match status" value="1"/>
</dbReference>
<sequence length="74" mass="8188">MLNLKTLQNRLDHAYKSAQSEMDEASMIATDTCDVEDMRLFNEASRKSAVASTVLGESLRAKHSMTKAIIDGIQ</sequence>
<gene>
    <name evidence="1" type="ORF">SAMN05216409_107137</name>
</gene>
<name>A0A9X8MD94_9PSED</name>